<name>A0A2S8AAG2_9FLAO</name>
<dbReference type="GO" id="GO:0005525">
    <property type="term" value="F:GTP binding"/>
    <property type="evidence" value="ECO:0007669"/>
    <property type="project" value="UniProtKB-UniRule"/>
</dbReference>
<feature type="binding site" evidence="8">
    <location>
        <position position="64"/>
    </location>
    <ligand>
        <name>GTP</name>
        <dbReference type="ChEBI" id="CHEBI:37565"/>
    </ligand>
</feature>
<keyword evidence="6 8" id="KW-0342">GTP-binding</keyword>
<keyword evidence="4 8" id="KW-0547">Nucleotide-binding</keyword>
<dbReference type="Gene3D" id="3.90.550.10">
    <property type="entry name" value="Spore Coat Polysaccharide Biosynthesis Protein SpsA, Chain A"/>
    <property type="match status" value="1"/>
</dbReference>
<dbReference type="PANTHER" id="PTHR19136">
    <property type="entry name" value="MOLYBDENUM COFACTOR GUANYLYLTRANSFERASE"/>
    <property type="match status" value="1"/>
</dbReference>
<reference evidence="10 11" key="1">
    <citation type="submission" date="2018-02" db="EMBL/GenBank/DDBJ databases">
        <title>Genome sequences of Apibacter spp., gut symbionts of Asian honey bees.</title>
        <authorList>
            <person name="Kwong W.K."/>
            <person name="Steele M.I."/>
            <person name="Moran N.A."/>
        </authorList>
    </citation>
    <scope>NUCLEOTIDE SEQUENCE [LARGE SCALE GENOMIC DNA]</scope>
    <source>
        <strain evidence="11">wkB301</strain>
    </source>
</reference>
<feature type="domain" description="MobA-like NTP transferase" evidence="9">
    <location>
        <begin position="5"/>
        <end position="153"/>
    </location>
</feature>
<evidence type="ECO:0000313" key="11">
    <source>
        <dbReference type="Proteomes" id="UP000238042"/>
    </source>
</evidence>
<evidence type="ECO:0000256" key="5">
    <source>
        <dbReference type="ARBA" id="ARBA00022842"/>
    </source>
</evidence>
<keyword evidence="7 8" id="KW-0501">Molybdenum cofactor biosynthesis</keyword>
<comment type="subcellular location">
    <subcellularLocation>
        <location evidence="8">Cytoplasm</location>
    </subcellularLocation>
</comment>
<comment type="catalytic activity">
    <reaction evidence="8">
        <text>Mo-molybdopterin + GTP + H(+) = Mo-molybdopterin guanine dinucleotide + diphosphate</text>
        <dbReference type="Rhea" id="RHEA:34243"/>
        <dbReference type="ChEBI" id="CHEBI:15378"/>
        <dbReference type="ChEBI" id="CHEBI:33019"/>
        <dbReference type="ChEBI" id="CHEBI:37565"/>
        <dbReference type="ChEBI" id="CHEBI:71302"/>
        <dbReference type="ChEBI" id="CHEBI:71310"/>
        <dbReference type="EC" id="2.7.7.77"/>
    </reaction>
</comment>
<dbReference type="InterPro" id="IPR013482">
    <property type="entry name" value="Molybde_CF_guanTrfase"/>
</dbReference>
<comment type="similarity">
    <text evidence="8">Belongs to the MobA family.</text>
</comment>
<comment type="function">
    <text evidence="8">Transfers a GMP moiety from GTP to Mo-molybdopterin (Mo-MPT) cofactor (Moco or molybdenum cofactor) to form Mo-molybdopterin guanine dinucleotide (Mo-MGD) cofactor.</text>
</comment>
<dbReference type="CDD" id="cd02503">
    <property type="entry name" value="MobA"/>
    <property type="match status" value="1"/>
</dbReference>
<sequence length="188" mass="21133">MIGDAYILAGGKSSRMGEDKGLKLLNGFPIIQYEINVLTTCFSEVKINTQNLEYKKFNLEIVPDIVSNAGPIGGIYASLKNSGKDIFVIACDMPFITKEAITYLIKNHTEASTTVAGYNKKIQPLFGIYSQQILPLLEEKINKKNFKMRELIQDIQGEIIEMNPVFSSKVFVNINNLEDFTQIETKKI</sequence>
<dbReference type="GO" id="GO:0061603">
    <property type="term" value="F:molybdenum cofactor guanylyltransferase activity"/>
    <property type="evidence" value="ECO:0007669"/>
    <property type="project" value="UniProtKB-EC"/>
</dbReference>
<evidence type="ECO:0000256" key="2">
    <source>
        <dbReference type="ARBA" id="ARBA00022679"/>
    </source>
</evidence>
<comment type="cofactor">
    <cofactor evidence="8">
        <name>Mg(2+)</name>
        <dbReference type="ChEBI" id="CHEBI:18420"/>
    </cofactor>
</comment>
<dbReference type="RefSeq" id="WP_105246949.1">
    <property type="nucleotide sequence ID" value="NZ_PSZM01000040.1"/>
</dbReference>
<gene>
    <name evidence="8" type="primary">mobA</name>
    <name evidence="10" type="ORF">C4S77_06950</name>
</gene>
<evidence type="ECO:0000256" key="4">
    <source>
        <dbReference type="ARBA" id="ARBA00022741"/>
    </source>
</evidence>
<evidence type="ECO:0000313" key="10">
    <source>
        <dbReference type="EMBL" id="PQL91542.1"/>
    </source>
</evidence>
<dbReference type="SUPFAM" id="SSF53448">
    <property type="entry name" value="Nucleotide-diphospho-sugar transferases"/>
    <property type="match status" value="1"/>
</dbReference>
<dbReference type="EMBL" id="PSZM01000040">
    <property type="protein sequence ID" value="PQL91542.1"/>
    <property type="molecule type" value="Genomic_DNA"/>
</dbReference>
<dbReference type="PANTHER" id="PTHR19136:SF81">
    <property type="entry name" value="MOLYBDENUM COFACTOR GUANYLYLTRANSFERASE"/>
    <property type="match status" value="1"/>
</dbReference>
<dbReference type="GO" id="GO:0005737">
    <property type="term" value="C:cytoplasm"/>
    <property type="evidence" value="ECO:0007669"/>
    <property type="project" value="UniProtKB-SubCell"/>
</dbReference>
<dbReference type="EC" id="2.7.7.77" evidence="8"/>
<keyword evidence="5 8" id="KW-0460">Magnesium</keyword>
<accession>A0A2S8AAG2</accession>
<proteinExistence type="inferred from homology"/>
<evidence type="ECO:0000256" key="6">
    <source>
        <dbReference type="ARBA" id="ARBA00023134"/>
    </source>
</evidence>
<dbReference type="Proteomes" id="UP000238042">
    <property type="component" value="Unassembled WGS sequence"/>
</dbReference>
<evidence type="ECO:0000256" key="1">
    <source>
        <dbReference type="ARBA" id="ARBA00022490"/>
    </source>
</evidence>
<feature type="binding site" evidence="8">
    <location>
        <begin position="8"/>
        <end position="10"/>
    </location>
    <ligand>
        <name>GTP</name>
        <dbReference type="ChEBI" id="CHEBI:37565"/>
    </ligand>
</feature>
<feature type="binding site" evidence="8">
    <location>
        <position position="92"/>
    </location>
    <ligand>
        <name>GTP</name>
        <dbReference type="ChEBI" id="CHEBI:37565"/>
    </ligand>
</feature>
<dbReference type="AlphaFoldDB" id="A0A2S8AAG2"/>
<dbReference type="HAMAP" id="MF_00316">
    <property type="entry name" value="MobA"/>
    <property type="match status" value="1"/>
</dbReference>
<feature type="binding site" evidence="8">
    <location>
        <position position="48"/>
    </location>
    <ligand>
        <name>GTP</name>
        <dbReference type="ChEBI" id="CHEBI:37565"/>
    </ligand>
</feature>
<comment type="domain">
    <text evidence="8">The N-terminal domain determines nucleotide recognition and specific binding, while the C-terminal domain determines the specific binding to the target protein.</text>
</comment>
<dbReference type="GO" id="GO:0046872">
    <property type="term" value="F:metal ion binding"/>
    <property type="evidence" value="ECO:0007669"/>
    <property type="project" value="UniProtKB-KW"/>
</dbReference>
<keyword evidence="3 8" id="KW-0479">Metal-binding</keyword>
<evidence type="ECO:0000259" key="9">
    <source>
        <dbReference type="Pfam" id="PF12804"/>
    </source>
</evidence>
<keyword evidence="1 8" id="KW-0963">Cytoplasm</keyword>
<evidence type="ECO:0000256" key="3">
    <source>
        <dbReference type="ARBA" id="ARBA00022723"/>
    </source>
</evidence>
<dbReference type="InterPro" id="IPR029044">
    <property type="entry name" value="Nucleotide-diphossugar_trans"/>
</dbReference>
<protein>
    <recommendedName>
        <fullName evidence="8">Probable molybdenum cofactor guanylyltransferase</fullName>
        <shortName evidence="8">MoCo guanylyltransferase</shortName>
        <ecNumber evidence="8">2.7.7.77</ecNumber>
    </recommendedName>
    <alternativeName>
        <fullName evidence="8">GTP:molybdopterin guanylyltransferase</fullName>
    </alternativeName>
    <alternativeName>
        <fullName evidence="8">Mo-MPT guanylyltransferase</fullName>
    </alternativeName>
    <alternativeName>
        <fullName evidence="8">Molybdopterin guanylyltransferase</fullName>
    </alternativeName>
    <alternativeName>
        <fullName evidence="8">Molybdopterin-guanine dinucleotide synthase</fullName>
        <shortName evidence="8">MGD synthase</shortName>
    </alternativeName>
</protein>
<feature type="binding site" evidence="8">
    <location>
        <position position="92"/>
    </location>
    <ligand>
        <name>Mg(2+)</name>
        <dbReference type="ChEBI" id="CHEBI:18420"/>
    </ligand>
</feature>
<keyword evidence="2 8" id="KW-0808">Transferase</keyword>
<comment type="caution">
    <text evidence="10">The sequence shown here is derived from an EMBL/GenBank/DDBJ whole genome shotgun (WGS) entry which is preliminary data.</text>
</comment>
<organism evidence="10 11">
    <name type="scientific">Apibacter adventoris</name>
    <dbReference type="NCBI Taxonomy" id="1679466"/>
    <lineage>
        <taxon>Bacteria</taxon>
        <taxon>Pseudomonadati</taxon>
        <taxon>Bacteroidota</taxon>
        <taxon>Flavobacteriia</taxon>
        <taxon>Flavobacteriales</taxon>
        <taxon>Weeksellaceae</taxon>
        <taxon>Apibacter</taxon>
    </lineage>
</organism>
<dbReference type="Pfam" id="PF12804">
    <property type="entry name" value="NTP_transf_3"/>
    <property type="match status" value="1"/>
</dbReference>
<dbReference type="InterPro" id="IPR025877">
    <property type="entry name" value="MobA-like_NTP_Trfase"/>
</dbReference>
<feature type="binding site" evidence="8">
    <location>
        <position position="20"/>
    </location>
    <ligand>
        <name>GTP</name>
        <dbReference type="ChEBI" id="CHEBI:37565"/>
    </ligand>
</feature>
<evidence type="ECO:0000256" key="8">
    <source>
        <dbReference type="HAMAP-Rule" id="MF_00316"/>
    </source>
</evidence>
<dbReference type="GO" id="GO:0006777">
    <property type="term" value="P:Mo-molybdopterin cofactor biosynthetic process"/>
    <property type="evidence" value="ECO:0007669"/>
    <property type="project" value="UniProtKB-KW"/>
</dbReference>
<keyword evidence="11" id="KW-1185">Reference proteome</keyword>
<evidence type="ECO:0000256" key="7">
    <source>
        <dbReference type="ARBA" id="ARBA00023150"/>
    </source>
</evidence>
<dbReference type="OrthoDB" id="9788394at2"/>